<dbReference type="NCBIfam" id="NF042413">
    <property type="entry name" value="NGO_0222_fam"/>
    <property type="match status" value="1"/>
</dbReference>
<feature type="transmembrane region" description="Helical" evidence="1">
    <location>
        <begin position="41"/>
        <end position="62"/>
    </location>
</feature>
<proteinExistence type="predicted"/>
<organism evidence="2 3">
    <name type="scientific">Alysiella crassa</name>
    <dbReference type="NCBI Taxonomy" id="153491"/>
    <lineage>
        <taxon>Bacteria</taxon>
        <taxon>Pseudomonadati</taxon>
        <taxon>Pseudomonadota</taxon>
        <taxon>Betaproteobacteria</taxon>
        <taxon>Neisseriales</taxon>
        <taxon>Neisseriaceae</taxon>
        <taxon>Alysiella</taxon>
    </lineage>
</organism>
<name>A0A376BUG7_9NEIS</name>
<dbReference type="OrthoDB" id="8606762at2"/>
<dbReference type="RefSeq" id="WP_034291413.1">
    <property type="nucleotide sequence ID" value="NZ_CP091519.2"/>
</dbReference>
<sequence length="86" mass="9730">MTKRKTYLILVILFSLLFVALITLGSYWLSLKTLPEKQFGIAAFLFAFAAAFGQIGCLAMYIREMARQKHLAQIKQAQQTSENPSE</sequence>
<evidence type="ECO:0000313" key="3">
    <source>
        <dbReference type="Proteomes" id="UP000254209"/>
    </source>
</evidence>
<dbReference type="EMBL" id="UFSO01000003">
    <property type="protein sequence ID" value="SSY80617.1"/>
    <property type="molecule type" value="Genomic_DNA"/>
</dbReference>
<feature type="transmembrane region" description="Helical" evidence="1">
    <location>
        <begin position="7"/>
        <end position="29"/>
    </location>
</feature>
<dbReference type="STRING" id="1120980.GCA_000745955_00527"/>
<reference evidence="2 3" key="1">
    <citation type="submission" date="2018-06" db="EMBL/GenBank/DDBJ databases">
        <authorList>
            <consortium name="Pathogen Informatics"/>
            <person name="Doyle S."/>
        </authorList>
    </citation>
    <scope>NUCLEOTIDE SEQUENCE [LARGE SCALE GENOMIC DNA]</scope>
    <source>
        <strain evidence="2 3">NCTC10283</strain>
    </source>
</reference>
<keyword evidence="3" id="KW-1185">Reference proteome</keyword>
<dbReference type="Proteomes" id="UP000254209">
    <property type="component" value="Unassembled WGS sequence"/>
</dbReference>
<keyword evidence="1" id="KW-0472">Membrane</keyword>
<keyword evidence="1" id="KW-0812">Transmembrane</keyword>
<evidence type="ECO:0000313" key="2">
    <source>
        <dbReference type="EMBL" id="SSY80617.1"/>
    </source>
</evidence>
<protein>
    <submittedName>
        <fullName evidence="2">Uncharacterized protein</fullName>
    </submittedName>
</protein>
<keyword evidence="1" id="KW-1133">Transmembrane helix</keyword>
<evidence type="ECO:0000256" key="1">
    <source>
        <dbReference type="SAM" id="Phobius"/>
    </source>
</evidence>
<accession>A0A376BUG7</accession>
<gene>
    <name evidence="2" type="ORF">NCTC10283_02177</name>
</gene>
<dbReference type="AlphaFoldDB" id="A0A376BUG7"/>
<dbReference type="InterPro" id="IPR049967">
    <property type="entry name" value="NGO_0222-like"/>
</dbReference>